<dbReference type="AlphaFoldDB" id="A0AAV2ZYT4"/>
<evidence type="ECO:0000313" key="6">
    <source>
        <dbReference type="Proteomes" id="UP001181693"/>
    </source>
</evidence>
<evidence type="ECO:0000256" key="2">
    <source>
        <dbReference type="ARBA" id="ARBA00022603"/>
    </source>
</evidence>
<dbReference type="GO" id="GO:0005829">
    <property type="term" value="C:cytosol"/>
    <property type="evidence" value="ECO:0007669"/>
    <property type="project" value="TreeGrafter"/>
</dbReference>
<evidence type="ECO:0000256" key="4">
    <source>
        <dbReference type="ARBA" id="ARBA00022691"/>
    </source>
</evidence>
<dbReference type="SUPFAM" id="SSF53335">
    <property type="entry name" value="S-adenosyl-L-methionine-dependent methyltransferases"/>
    <property type="match status" value="1"/>
</dbReference>
<accession>A0AAV2ZYT4</accession>
<sequence length="220" mass="25212">MFVSSESLTLGEFKGNVLIDFSIGPVIHHLYPACEYFRDIILLRVSDHCILEVKKWLNARTGAFDWSHTATIALEIGGNSNPYEDNETQLKASITNVVKCDLSKENLIDPLILQQADCVVTACMLEVISKDQEDFVRNLRKLSQLLKCGGHIMIYCFLNATYFMVQGEKFHFFKINEHILRSELVNEGFVIKHWEVFQRTAKSHLTDYDSVVFCTAIKEK</sequence>
<dbReference type="GO" id="GO:0008170">
    <property type="term" value="F:N-methyltransferase activity"/>
    <property type="evidence" value="ECO:0007669"/>
    <property type="project" value="TreeGrafter"/>
</dbReference>
<proteinExistence type="inferred from homology"/>
<gene>
    <name evidence="5" type="ORF">GDO54_003961</name>
</gene>
<dbReference type="PANTHER" id="PTHR10867:SF44">
    <property type="entry name" value="NICOTINAMIDE N-METHYLTRANSFERASE ISOFORM X2"/>
    <property type="match status" value="1"/>
</dbReference>
<dbReference type="Pfam" id="PF01234">
    <property type="entry name" value="NNMT_PNMT_TEMT"/>
    <property type="match status" value="1"/>
</dbReference>
<keyword evidence="2" id="KW-0489">Methyltransferase</keyword>
<dbReference type="Proteomes" id="UP001181693">
    <property type="component" value="Unassembled WGS sequence"/>
</dbReference>
<name>A0AAV2ZYT4_PYXAD</name>
<dbReference type="GO" id="GO:0032259">
    <property type="term" value="P:methylation"/>
    <property type="evidence" value="ECO:0007669"/>
    <property type="project" value="UniProtKB-KW"/>
</dbReference>
<organism evidence="5 6">
    <name type="scientific">Pyxicephalus adspersus</name>
    <name type="common">African bullfrog</name>
    <dbReference type="NCBI Taxonomy" id="30357"/>
    <lineage>
        <taxon>Eukaryota</taxon>
        <taxon>Metazoa</taxon>
        <taxon>Chordata</taxon>
        <taxon>Craniata</taxon>
        <taxon>Vertebrata</taxon>
        <taxon>Euteleostomi</taxon>
        <taxon>Amphibia</taxon>
        <taxon>Batrachia</taxon>
        <taxon>Anura</taxon>
        <taxon>Neobatrachia</taxon>
        <taxon>Ranoidea</taxon>
        <taxon>Pyxicephalidae</taxon>
        <taxon>Pyxicephalinae</taxon>
        <taxon>Pyxicephalus</taxon>
    </lineage>
</organism>
<evidence type="ECO:0000256" key="1">
    <source>
        <dbReference type="ARBA" id="ARBA00007996"/>
    </source>
</evidence>
<evidence type="ECO:0008006" key="7">
    <source>
        <dbReference type="Google" id="ProtNLM"/>
    </source>
</evidence>
<keyword evidence="4" id="KW-0949">S-adenosyl-L-methionine</keyword>
<keyword evidence="3" id="KW-0808">Transferase</keyword>
<dbReference type="PROSITE" id="PS51681">
    <property type="entry name" value="SAM_MT_NNMT_PNMT_TEMT"/>
    <property type="match status" value="1"/>
</dbReference>
<dbReference type="EMBL" id="DYDO01000011">
    <property type="protein sequence ID" value="DBA16582.1"/>
    <property type="molecule type" value="Genomic_DNA"/>
</dbReference>
<reference evidence="5" key="1">
    <citation type="thesis" date="2020" institute="ProQuest LLC" country="789 East Eisenhower Parkway, Ann Arbor, MI, USA">
        <title>Comparative Genomics and Chromosome Evolution.</title>
        <authorList>
            <person name="Mudd A.B."/>
        </authorList>
    </citation>
    <scope>NUCLEOTIDE SEQUENCE</scope>
    <source>
        <strain evidence="5">1538</strain>
        <tissue evidence="5">Blood</tissue>
    </source>
</reference>
<evidence type="ECO:0000256" key="3">
    <source>
        <dbReference type="ARBA" id="ARBA00022679"/>
    </source>
</evidence>
<comment type="caution">
    <text evidence="5">The sequence shown here is derived from an EMBL/GenBank/DDBJ whole genome shotgun (WGS) entry which is preliminary data.</text>
</comment>
<dbReference type="InterPro" id="IPR000940">
    <property type="entry name" value="NNMT_TEMT_trans"/>
</dbReference>
<dbReference type="InterPro" id="IPR029063">
    <property type="entry name" value="SAM-dependent_MTases_sf"/>
</dbReference>
<dbReference type="PANTHER" id="PTHR10867">
    <property type="entry name" value="NNMT/PNMT/TEMT FAMILY MEMBER"/>
    <property type="match status" value="1"/>
</dbReference>
<keyword evidence="6" id="KW-1185">Reference proteome</keyword>
<evidence type="ECO:0000313" key="5">
    <source>
        <dbReference type="EMBL" id="DBA16582.1"/>
    </source>
</evidence>
<protein>
    <recommendedName>
        <fullName evidence="7">Nicotinamide N-methyltransferase-like protein</fullName>
    </recommendedName>
</protein>
<comment type="similarity">
    <text evidence="1">Belongs to the class I-like SAM-binding methyltransferase superfamily. NNMT/PNMT/TEMT family.</text>
</comment>
<dbReference type="Gene3D" id="3.40.50.150">
    <property type="entry name" value="Vaccinia Virus protein VP39"/>
    <property type="match status" value="1"/>
</dbReference>